<organism evidence="1 2">
    <name type="scientific">Nephila pilipes</name>
    <name type="common">Giant wood spider</name>
    <name type="synonym">Nephila maculata</name>
    <dbReference type="NCBI Taxonomy" id="299642"/>
    <lineage>
        <taxon>Eukaryota</taxon>
        <taxon>Metazoa</taxon>
        <taxon>Ecdysozoa</taxon>
        <taxon>Arthropoda</taxon>
        <taxon>Chelicerata</taxon>
        <taxon>Arachnida</taxon>
        <taxon>Araneae</taxon>
        <taxon>Araneomorphae</taxon>
        <taxon>Entelegynae</taxon>
        <taxon>Araneoidea</taxon>
        <taxon>Nephilidae</taxon>
        <taxon>Nephila</taxon>
    </lineage>
</organism>
<keyword evidence="2" id="KW-1185">Reference proteome</keyword>
<accession>A0A8X6TMI4</accession>
<dbReference type="Proteomes" id="UP000887013">
    <property type="component" value="Unassembled WGS sequence"/>
</dbReference>
<gene>
    <name evidence="1" type="ORF">NPIL_620721</name>
</gene>
<dbReference type="AlphaFoldDB" id="A0A8X6TMI4"/>
<proteinExistence type="predicted"/>
<evidence type="ECO:0000313" key="1">
    <source>
        <dbReference type="EMBL" id="GFT31610.1"/>
    </source>
</evidence>
<evidence type="ECO:0000313" key="2">
    <source>
        <dbReference type="Proteomes" id="UP000887013"/>
    </source>
</evidence>
<dbReference type="EMBL" id="BMAW01107953">
    <property type="protein sequence ID" value="GFT31610.1"/>
    <property type="molecule type" value="Genomic_DNA"/>
</dbReference>
<reference evidence="1" key="1">
    <citation type="submission" date="2020-08" db="EMBL/GenBank/DDBJ databases">
        <title>Multicomponent nature underlies the extraordinary mechanical properties of spider dragline silk.</title>
        <authorList>
            <person name="Kono N."/>
            <person name="Nakamura H."/>
            <person name="Mori M."/>
            <person name="Yoshida Y."/>
            <person name="Ohtoshi R."/>
            <person name="Malay A.D."/>
            <person name="Moran D.A.P."/>
            <person name="Tomita M."/>
            <person name="Numata K."/>
            <person name="Arakawa K."/>
        </authorList>
    </citation>
    <scope>NUCLEOTIDE SEQUENCE</scope>
</reference>
<sequence length="77" mass="8609">MSIPRGSCRIRITKRVILNPKKRHIQIRVYDKDKLPRARRALGISAQAAPPLFGPSHPEPMGQKALKNCACSPSWHG</sequence>
<comment type="caution">
    <text evidence="1">The sequence shown here is derived from an EMBL/GenBank/DDBJ whole genome shotgun (WGS) entry which is preliminary data.</text>
</comment>
<protein>
    <submittedName>
        <fullName evidence="1">Uncharacterized protein</fullName>
    </submittedName>
</protein>
<name>A0A8X6TMI4_NEPPI</name>